<dbReference type="RefSeq" id="XP_002779642.1">
    <property type="nucleotide sequence ID" value="XM_002779596.1"/>
</dbReference>
<proteinExistence type="predicted"/>
<dbReference type="Proteomes" id="UP000007800">
    <property type="component" value="Unassembled WGS sequence"/>
</dbReference>
<name>C5KVQ2_PERM5</name>
<keyword evidence="2" id="KW-1185">Reference proteome</keyword>
<dbReference type="EMBL" id="GG676694">
    <property type="protein sequence ID" value="EER11437.1"/>
    <property type="molecule type" value="Genomic_DNA"/>
</dbReference>
<evidence type="ECO:0000313" key="1">
    <source>
        <dbReference type="EMBL" id="EER11437.1"/>
    </source>
</evidence>
<dbReference type="InParanoid" id="C5KVQ2"/>
<protein>
    <submittedName>
        <fullName evidence="1">Uncharacterized protein</fullName>
    </submittedName>
</protein>
<evidence type="ECO:0000313" key="2">
    <source>
        <dbReference type="Proteomes" id="UP000007800"/>
    </source>
</evidence>
<gene>
    <name evidence="1" type="ORF">Pmar_PMAR011103</name>
</gene>
<dbReference type="GeneID" id="9046778"/>
<organism evidence="2">
    <name type="scientific">Perkinsus marinus (strain ATCC 50983 / TXsc)</name>
    <dbReference type="NCBI Taxonomy" id="423536"/>
    <lineage>
        <taxon>Eukaryota</taxon>
        <taxon>Sar</taxon>
        <taxon>Alveolata</taxon>
        <taxon>Perkinsozoa</taxon>
        <taxon>Perkinsea</taxon>
        <taxon>Perkinsida</taxon>
        <taxon>Perkinsidae</taxon>
        <taxon>Perkinsus</taxon>
    </lineage>
</organism>
<dbReference type="AlphaFoldDB" id="C5KVQ2"/>
<sequence>MGLAKNQPKRVYVNLLNGLGSQQHLECLRVPKHKVDSESSIFMLRATPLCQATHRKVKIEETTGGRRWPSADTNQGAILKLSIRIFVKINGKTKISNITTKASEYTLNSHAAS</sequence>
<accession>C5KVQ2</accession>
<reference evidence="1 2" key="1">
    <citation type="submission" date="2008-07" db="EMBL/GenBank/DDBJ databases">
        <authorList>
            <person name="El-Sayed N."/>
            <person name="Caler E."/>
            <person name="Inman J."/>
            <person name="Amedeo P."/>
            <person name="Hass B."/>
            <person name="Wortman J."/>
        </authorList>
    </citation>
    <scope>NUCLEOTIDE SEQUENCE [LARGE SCALE GENOMIC DNA]</scope>
    <source>
        <strain evidence="2">ATCC 50983 / TXsc</strain>
    </source>
</reference>